<name>G8WMY4_STREN</name>
<dbReference type="STRING" id="1003195.SCATT_03320"/>
<dbReference type="EMBL" id="CP003219">
    <property type="protein sequence ID" value="AEW92703.1"/>
    <property type="molecule type" value="Genomic_DNA"/>
</dbReference>
<gene>
    <name evidence="2" type="ordered locus">SCATT_03320</name>
</gene>
<dbReference type="AlphaFoldDB" id="G8WMY4"/>
<evidence type="ECO:0000313" key="2">
    <source>
        <dbReference type="EMBL" id="AEW92703.1"/>
    </source>
</evidence>
<keyword evidence="3" id="KW-1185">Reference proteome</keyword>
<feature type="region of interest" description="Disordered" evidence="1">
    <location>
        <begin position="1"/>
        <end position="50"/>
    </location>
</feature>
<protein>
    <submittedName>
        <fullName evidence="2">Uncharacterized protein</fullName>
    </submittedName>
</protein>
<dbReference type="KEGG" id="scy:SCATT_03320"/>
<accession>G8WMY4</accession>
<dbReference type="Proteomes" id="UP000007842">
    <property type="component" value="Chromosome"/>
</dbReference>
<dbReference type="HOGENOM" id="CLU_3123046_0_0_11"/>
<reference evidence="3" key="1">
    <citation type="submission" date="2011-12" db="EMBL/GenBank/DDBJ databases">
        <title>Complete genome sequence of Streptomyces cattleya strain DSM 46488.</title>
        <authorList>
            <person name="Ou H.-Y."/>
            <person name="Li P."/>
            <person name="Zhao C."/>
            <person name="O'Hagan D."/>
            <person name="Deng Z."/>
        </authorList>
    </citation>
    <scope>NUCLEOTIDE SEQUENCE [LARGE SCALE GENOMIC DNA]</scope>
    <source>
        <strain evidence="3">ATCC 35852 / DSM 46488 / JCM 4925 / NBRC 14057 / NRRL 8057</strain>
    </source>
</reference>
<evidence type="ECO:0000313" key="3">
    <source>
        <dbReference type="Proteomes" id="UP000007842"/>
    </source>
</evidence>
<organism evidence="2 3">
    <name type="scientific">Streptantibioticus cattleyicolor (strain ATCC 35852 / DSM 46488 / JCM 4925 / NBRC 14057 / NRRL 8057)</name>
    <name type="common">Streptomyces cattleya</name>
    <dbReference type="NCBI Taxonomy" id="1003195"/>
    <lineage>
        <taxon>Bacteria</taxon>
        <taxon>Bacillati</taxon>
        <taxon>Actinomycetota</taxon>
        <taxon>Actinomycetes</taxon>
        <taxon>Kitasatosporales</taxon>
        <taxon>Streptomycetaceae</taxon>
        <taxon>Streptantibioticus</taxon>
    </lineage>
</organism>
<proteinExistence type="predicted"/>
<sequence>MNTAPHQQCPVPGEHTARTADEAAPGAARTPRLPRQRTDVRRRLMALRRW</sequence>
<dbReference type="RefSeq" id="WP_014627290.1">
    <property type="nucleotide sequence ID" value="NC_016111.1"/>
</dbReference>
<evidence type="ECO:0000256" key="1">
    <source>
        <dbReference type="SAM" id="MobiDB-lite"/>
    </source>
</evidence>
<dbReference type="PATRIC" id="fig|1003195.29.peg.326"/>